<organism evidence="2 3">
    <name type="scientific">Eumeta variegata</name>
    <name type="common">Bagworm moth</name>
    <name type="synonym">Eumeta japonica</name>
    <dbReference type="NCBI Taxonomy" id="151549"/>
    <lineage>
        <taxon>Eukaryota</taxon>
        <taxon>Metazoa</taxon>
        <taxon>Ecdysozoa</taxon>
        <taxon>Arthropoda</taxon>
        <taxon>Hexapoda</taxon>
        <taxon>Insecta</taxon>
        <taxon>Pterygota</taxon>
        <taxon>Neoptera</taxon>
        <taxon>Endopterygota</taxon>
        <taxon>Lepidoptera</taxon>
        <taxon>Glossata</taxon>
        <taxon>Ditrysia</taxon>
        <taxon>Tineoidea</taxon>
        <taxon>Psychidae</taxon>
        <taxon>Oiketicinae</taxon>
        <taxon>Eumeta</taxon>
    </lineage>
</organism>
<protein>
    <recommendedName>
        <fullName evidence="1">YqaJ viral recombinase domain-containing protein</fullName>
    </recommendedName>
</protein>
<dbReference type="GO" id="GO:0006281">
    <property type="term" value="P:DNA repair"/>
    <property type="evidence" value="ECO:0007669"/>
    <property type="project" value="UniProtKB-ARBA"/>
</dbReference>
<evidence type="ECO:0000313" key="3">
    <source>
        <dbReference type="Proteomes" id="UP000299102"/>
    </source>
</evidence>
<dbReference type="EMBL" id="BGZK01001404">
    <property type="protein sequence ID" value="GBP79173.1"/>
    <property type="molecule type" value="Genomic_DNA"/>
</dbReference>
<reference evidence="2 3" key="1">
    <citation type="journal article" date="2019" name="Commun. Biol.">
        <title>The bagworm genome reveals a unique fibroin gene that provides high tensile strength.</title>
        <authorList>
            <person name="Kono N."/>
            <person name="Nakamura H."/>
            <person name="Ohtoshi R."/>
            <person name="Tomita M."/>
            <person name="Numata K."/>
            <person name="Arakawa K."/>
        </authorList>
    </citation>
    <scope>NUCLEOTIDE SEQUENCE [LARGE SCALE GENOMIC DNA]</scope>
</reference>
<dbReference type="PANTHER" id="PTHR39953">
    <property type="entry name" value="RE54151P"/>
    <property type="match status" value="1"/>
</dbReference>
<dbReference type="InterPro" id="IPR019080">
    <property type="entry name" value="YqaJ_viral_recombinase"/>
</dbReference>
<gene>
    <name evidence="2" type="ORF">EVAR_53039_1</name>
</gene>
<sequence length="114" mass="12753">MGGKLPDTLAMKRGRILEDQVRKTVNIKIGKKINKCGLIVSKMHPMIAGSPDGICEDSIIEIKCPTSAKTLKKYVCDGKLTQKFYVQVQLQMYLTGLKKGYYCVADSDYSENKM</sequence>
<dbReference type="Proteomes" id="UP000299102">
    <property type="component" value="Unassembled WGS sequence"/>
</dbReference>
<comment type="caution">
    <text evidence="2">The sequence shown here is derived from an EMBL/GenBank/DDBJ whole genome shotgun (WGS) entry which is preliminary data.</text>
</comment>
<dbReference type="InterPro" id="IPR011604">
    <property type="entry name" value="PDDEXK-like_dom_sf"/>
</dbReference>
<dbReference type="Pfam" id="PF09588">
    <property type="entry name" value="YqaJ"/>
    <property type="match status" value="1"/>
</dbReference>
<dbReference type="SUPFAM" id="SSF52980">
    <property type="entry name" value="Restriction endonuclease-like"/>
    <property type="match status" value="1"/>
</dbReference>
<dbReference type="OrthoDB" id="261614at2759"/>
<feature type="domain" description="YqaJ viral recombinase" evidence="1">
    <location>
        <begin position="9"/>
        <end position="97"/>
    </location>
</feature>
<dbReference type="Gene3D" id="3.90.320.10">
    <property type="match status" value="1"/>
</dbReference>
<keyword evidence="3" id="KW-1185">Reference proteome</keyword>
<name>A0A4C1YW25_EUMVA</name>
<proteinExistence type="predicted"/>
<dbReference type="PANTHER" id="PTHR39953:SF1">
    <property type="entry name" value="RE54151P"/>
    <property type="match status" value="1"/>
</dbReference>
<dbReference type="InterPro" id="IPR011335">
    <property type="entry name" value="Restrct_endonuc-II-like"/>
</dbReference>
<evidence type="ECO:0000259" key="1">
    <source>
        <dbReference type="Pfam" id="PF09588"/>
    </source>
</evidence>
<evidence type="ECO:0000313" key="2">
    <source>
        <dbReference type="EMBL" id="GBP79173.1"/>
    </source>
</evidence>
<accession>A0A4C1YW25</accession>
<dbReference type="AlphaFoldDB" id="A0A4C1YW25"/>